<evidence type="ECO:0000313" key="2">
    <source>
        <dbReference type="EMBL" id="WOO39794.1"/>
    </source>
</evidence>
<gene>
    <name evidence="2" type="ORF">RZN69_14310</name>
</gene>
<sequence length="192" mass="21718">MKKKGKSLWSMMSGSIALAALMKLSGCISAGSNVDPVFTGEMGRNMPEVVGINLEGQNVKIPDGLEGQDILVIVAYEREQQENVNTWIPELVELEKTNPNFRFYELPVIYKGGAAFRFWVNNGMRSGITDTPSRLRTITVYTNREAFNQFLDIPNTDQIQLLLLNHEKQIVWRSTGDYTPEKYASIKQRISQ</sequence>
<proteinExistence type="predicted"/>
<organism evidence="2 3">
    <name type="scientific">Rubellicoccus peritrichatus</name>
    <dbReference type="NCBI Taxonomy" id="3080537"/>
    <lineage>
        <taxon>Bacteria</taxon>
        <taxon>Pseudomonadati</taxon>
        <taxon>Verrucomicrobiota</taxon>
        <taxon>Opitutia</taxon>
        <taxon>Puniceicoccales</taxon>
        <taxon>Cerasicoccaceae</taxon>
        <taxon>Rubellicoccus</taxon>
    </lineage>
</organism>
<feature type="chain" id="PRO_5042845666" evidence="1">
    <location>
        <begin position="31"/>
        <end position="192"/>
    </location>
</feature>
<dbReference type="AlphaFoldDB" id="A0AAQ3L5H2"/>
<keyword evidence="3" id="KW-1185">Reference proteome</keyword>
<protein>
    <submittedName>
        <fullName evidence="2">Uncharacterized protein</fullName>
    </submittedName>
</protein>
<evidence type="ECO:0000256" key="1">
    <source>
        <dbReference type="SAM" id="SignalP"/>
    </source>
</evidence>
<dbReference type="RefSeq" id="WP_317831803.1">
    <property type="nucleotide sequence ID" value="NZ_CP136920.1"/>
</dbReference>
<evidence type="ECO:0000313" key="3">
    <source>
        <dbReference type="Proteomes" id="UP001304300"/>
    </source>
</evidence>
<reference evidence="2 3" key="1">
    <citation type="submission" date="2023-10" db="EMBL/GenBank/DDBJ databases">
        <title>Rubellicoccus peritrichatus gen. nov., sp. nov., isolated from an algae of coral reef tank.</title>
        <authorList>
            <person name="Luo J."/>
        </authorList>
    </citation>
    <scope>NUCLEOTIDE SEQUENCE [LARGE SCALE GENOMIC DNA]</scope>
    <source>
        <strain evidence="2 3">CR14</strain>
    </source>
</reference>
<feature type="signal peptide" evidence="1">
    <location>
        <begin position="1"/>
        <end position="30"/>
    </location>
</feature>
<keyword evidence="1" id="KW-0732">Signal</keyword>
<dbReference type="KEGG" id="puo:RZN69_14310"/>
<accession>A0AAQ3L5H2</accession>
<name>A0AAQ3L5H2_9BACT</name>
<dbReference type="EMBL" id="CP136920">
    <property type="protein sequence ID" value="WOO39794.1"/>
    <property type="molecule type" value="Genomic_DNA"/>
</dbReference>
<dbReference type="Proteomes" id="UP001304300">
    <property type="component" value="Chromosome"/>
</dbReference>